<dbReference type="PROSITE" id="PS00028">
    <property type="entry name" value="ZINC_FINGER_C2H2_1"/>
    <property type="match status" value="1"/>
</dbReference>
<dbReference type="VEuPathDB" id="GiardiaDB:SS50377_27622"/>
<dbReference type="EMBL" id="KI546073">
    <property type="protein sequence ID" value="EST46600.1"/>
    <property type="molecule type" value="Genomic_DNA"/>
</dbReference>
<keyword evidence="1" id="KW-0863">Zinc-finger</keyword>
<proteinExistence type="predicted"/>
<evidence type="ECO:0000313" key="4">
    <source>
        <dbReference type="EMBL" id="EST46600.1"/>
    </source>
</evidence>
<reference evidence="5" key="2">
    <citation type="submission" date="2020-12" db="EMBL/GenBank/DDBJ databases">
        <title>New Spironucleus salmonicida genome in near-complete chromosomes.</title>
        <authorList>
            <person name="Xu F."/>
            <person name="Kurt Z."/>
            <person name="Jimenez-Gonzalez A."/>
            <person name="Astvaldsson A."/>
            <person name="Andersson J.O."/>
            <person name="Svard S.G."/>
        </authorList>
    </citation>
    <scope>NUCLEOTIDE SEQUENCE</scope>
    <source>
        <strain evidence="5">ATCC 50377</strain>
    </source>
</reference>
<dbReference type="EMBL" id="AUWU02000007">
    <property type="protein sequence ID" value="KAH0571321.1"/>
    <property type="molecule type" value="Genomic_DNA"/>
</dbReference>
<dbReference type="AlphaFoldDB" id="V6LPR6"/>
<accession>V6LPR6</accession>
<sequence>MNRPIDNAIFNFNPNDVQYSNSIIQLQPYLNSLIFGDFTQCSQQQLLIGLQLNQLCSQYFLQQADIVESQCQTQIQNTMNQQKSPIEVQNYQNQISTLNFQLQAYQQQIKQLQLSYNQRNQEYLTLQQQVVTNQDQFKINQLQQEIDILRQQLQQSNQATSCKNNQFQSGNSSTNELNAMKQQYQLLVQENKRLVSLQQAPPYMKQMAAIKQANELIRQENIKLKKQVTQVQGAFHRCQVCFKFFESDDFLKQHIKRRHQPEDTLKMSKIISSYSQQNLVQDQKSVYKENFYVSPIIKQSNQQPIVQEHNQLNNDIVNESGSFDSVLKSLEEIDKKLAGKQLQNVVKDQSGISDKIQKLNEKTDKLLNSISAIEGVSVGELK</sequence>
<evidence type="ECO:0000313" key="5">
    <source>
        <dbReference type="EMBL" id="KAH0571321.1"/>
    </source>
</evidence>
<dbReference type="Proteomes" id="UP000018208">
    <property type="component" value="Unassembled WGS sequence"/>
</dbReference>
<evidence type="ECO:0000259" key="3">
    <source>
        <dbReference type="PROSITE" id="PS50157"/>
    </source>
</evidence>
<evidence type="ECO:0000256" key="1">
    <source>
        <dbReference type="PROSITE-ProRule" id="PRU00042"/>
    </source>
</evidence>
<evidence type="ECO:0000313" key="6">
    <source>
        <dbReference type="Proteomes" id="UP000018208"/>
    </source>
</evidence>
<gene>
    <name evidence="4" type="ORF">SS50377_13404</name>
    <name evidence="5" type="ORF">SS50377_27622</name>
</gene>
<dbReference type="OrthoDB" id="3437960at2759"/>
<evidence type="ECO:0000256" key="2">
    <source>
        <dbReference type="SAM" id="Coils"/>
    </source>
</evidence>
<keyword evidence="1" id="KW-0862">Zinc</keyword>
<organism evidence="4">
    <name type="scientific">Spironucleus salmonicida</name>
    <dbReference type="NCBI Taxonomy" id="348837"/>
    <lineage>
        <taxon>Eukaryota</taxon>
        <taxon>Metamonada</taxon>
        <taxon>Diplomonadida</taxon>
        <taxon>Hexamitidae</taxon>
        <taxon>Hexamitinae</taxon>
        <taxon>Spironucleus</taxon>
    </lineage>
</organism>
<reference evidence="4 5" key="1">
    <citation type="journal article" date="2014" name="PLoS Genet.">
        <title>The Genome of Spironucleus salmonicida Highlights a Fish Pathogen Adapted to Fluctuating Environments.</title>
        <authorList>
            <person name="Xu F."/>
            <person name="Jerlstrom-Hultqvist J."/>
            <person name="Einarsson E."/>
            <person name="Astvaldsson A."/>
            <person name="Svard S.G."/>
            <person name="Andersson J.O."/>
        </authorList>
    </citation>
    <scope>NUCLEOTIDE SEQUENCE</scope>
    <source>
        <strain evidence="5">ATCC 50377</strain>
    </source>
</reference>
<feature type="coiled-coil region" evidence="2">
    <location>
        <begin position="88"/>
        <end position="159"/>
    </location>
</feature>
<keyword evidence="2" id="KW-0175">Coiled coil</keyword>
<dbReference type="PROSITE" id="PS50157">
    <property type="entry name" value="ZINC_FINGER_C2H2_2"/>
    <property type="match status" value="1"/>
</dbReference>
<dbReference type="GO" id="GO:0008270">
    <property type="term" value="F:zinc ion binding"/>
    <property type="evidence" value="ECO:0007669"/>
    <property type="project" value="UniProtKB-KW"/>
</dbReference>
<feature type="domain" description="C2H2-type" evidence="3">
    <location>
        <begin position="236"/>
        <end position="264"/>
    </location>
</feature>
<keyword evidence="1" id="KW-0479">Metal-binding</keyword>
<keyword evidence="6" id="KW-1185">Reference proteome</keyword>
<name>V6LPR6_9EUKA</name>
<dbReference type="InterPro" id="IPR013087">
    <property type="entry name" value="Znf_C2H2_type"/>
</dbReference>
<protein>
    <recommendedName>
        <fullName evidence="3">C2H2-type domain-containing protein</fullName>
    </recommendedName>
</protein>